<dbReference type="Proteomes" id="UP001287356">
    <property type="component" value="Unassembled WGS sequence"/>
</dbReference>
<evidence type="ECO:0000256" key="1">
    <source>
        <dbReference type="SAM" id="Phobius"/>
    </source>
</evidence>
<feature type="transmembrane region" description="Helical" evidence="1">
    <location>
        <begin position="389"/>
        <end position="411"/>
    </location>
</feature>
<proteinExistence type="predicted"/>
<keyword evidence="1" id="KW-0812">Transmembrane</keyword>
<evidence type="ECO:0000313" key="2">
    <source>
        <dbReference type="EMBL" id="KAK3379566.1"/>
    </source>
</evidence>
<name>A0AAE0TS40_9PEZI</name>
<accession>A0AAE0TS40</accession>
<feature type="transmembrane region" description="Helical" evidence="1">
    <location>
        <begin position="442"/>
        <end position="463"/>
    </location>
</feature>
<reference evidence="2" key="2">
    <citation type="submission" date="2023-06" db="EMBL/GenBank/DDBJ databases">
        <authorList>
            <consortium name="Lawrence Berkeley National Laboratory"/>
            <person name="Haridas S."/>
            <person name="Hensen N."/>
            <person name="Bonometti L."/>
            <person name="Westerberg I."/>
            <person name="Brannstrom I.O."/>
            <person name="Guillou S."/>
            <person name="Cros-Aarteil S."/>
            <person name="Calhoun S."/>
            <person name="Kuo A."/>
            <person name="Mondo S."/>
            <person name="Pangilinan J."/>
            <person name="Riley R."/>
            <person name="Labutti K."/>
            <person name="Andreopoulos B."/>
            <person name="Lipzen A."/>
            <person name="Chen C."/>
            <person name="Yanf M."/>
            <person name="Daum C."/>
            <person name="Ng V."/>
            <person name="Clum A."/>
            <person name="Steindorff A."/>
            <person name="Ohm R."/>
            <person name="Martin F."/>
            <person name="Silar P."/>
            <person name="Natvig D."/>
            <person name="Lalanne C."/>
            <person name="Gautier V."/>
            <person name="Ament-Velasquez S.L."/>
            <person name="Kruys A."/>
            <person name="Hutchinson M.I."/>
            <person name="Powell A.J."/>
            <person name="Barry K."/>
            <person name="Miller A.N."/>
            <person name="Grigoriev I.V."/>
            <person name="Debuchy R."/>
            <person name="Gladieux P."/>
            <person name="Thoren M.H."/>
            <person name="Johannesson H."/>
        </authorList>
    </citation>
    <scope>NUCLEOTIDE SEQUENCE</scope>
    <source>
        <strain evidence="2">CBS 958.72</strain>
    </source>
</reference>
<comment type="caution">
    <text evidence="2">The sequence shown here is derived from an EMBL/GenBank/DDBJ whole genome shotgun (WGS) entry which is preliminary data.</text>
</comment>
<dbReference type="AlphaFoldDB" id="A0AAE0TS40"/>
<keyword evidence="1" id="KW-1133">Transmembrane helix</keyword>
<gene>
    <name evidence="2" type="ORF">B0T24DRAFT_695339</name>
</gene>
<dbReference type="EMBL" id="JAULSN010000002">
    <property type="protein sequence ID" value="KAK3379566.1"/>
    <property type="molecule type" value="Genomic_DNA"/>
</dbReference>
<sequence length="508" mass="58343">MDDYMFQSYVKECKCVTEATGFLEIFNYSDPSLNSVEEHRFRFDELPDEFANFLHRRGAFAPLKLKDGVKLVGGLRLILQLNAKHPDTFSPHHISLTHQAYEEMVRGLRLPFRSIEGTSVVGPFFWSSFDQDDEDPHLRTGIPPRRHVIFRKSDVRKRGLTRGWELMLSHSFKTGITTGYAKGTASSDMVESMKHLKACANQIMHPLLLPIIILSHDLSSSNDQKQRDAREWLRLLEHAVSMRNEVLEEESRYIKESMVDLDQINRDLVECHSQVLWKRPQAYQEIISSISRTMDEFWALAKDDDAYGGKGGEVDKLHRSMLARLEFYRAKLKGIENYAHITLKRLTIQRAALYNIIAQKESKLGLQMAGEQRRLAHASKRDSTSMKTLSLLGAIFLPATYLASVFSMTFFNFQNGLVGPDPSPQTLTTDTGGTQPVVAPQLWIYFVITIPLTLAIVLTWRWWDRRREARYALEDADIELGIEKMEAQIMATMRKRTLSKVRTWDAGK</sequence>
<evidence type="ECO:0000313" key="3">
    <source>
        <dbReference type="Proteomes" id="UP001287356"/>
    </source>
</evidence>
<reference evidence="2" key="1">
    <citation type="journal article" date="2023" name="Mol. Phylogenet. Evol.">
        <title>Genome-scale phylogeny and comparative genomics of the fungal order Sordariales.</title>
        <authorList>
            <person name="Hensen N."/>
            <person name="Bonometti L."/>
            <person name="Westerberg I."/>
            <person name="Brannstrom I.O."/>
            <person name="Guillou S."/>
            <person name="Cros-Aarteil S."/>
            <person name="Calhoun S."/>
            <person name="Haridas S."/>
            <person name="Kuo A."/>
            <person name="Mondo S."/>
            <person name="Pangilinan J."/>
            <person name="Riley R."/>
            <person name="LaButti K."/>
            <person name="Andreopoulos B."/>
            <person name="Lipzen A."/>
            <person name="Chen C."/>
            <person name="Yan M."/>
            <person name="Daum C."/>
            <person name="Ng V."/>
            <person name="Clum A."/>
            <person name="Steindorff A."/>
            <person name="Ohm R.A."/>
            <person name="Martin F."/>
            <person name="Silar P."/>
            <person name="Natvig D.O."/>
            <person name="Lalanne C."/>
            <person name="Gautier V."/>
            <person name="Ament-Velasquez S.L."/>
            <person name="Kruys A."/>
            <person name="Hutchinson M.I."/>
            <person name="Powell A.J."/>
            <person name="Barry K."/>
            <person name="Miller A.N."/>
            <person name="Grigoriev I.V."/>
            <person name="Debuchy R."/>
            <person name="Gladieux P."/>
            <person name="Hiltunen Thoren M."/>
            <person name="Johannesson H."/>
        </authorList>
    </citation>
    <scope>NUCLEOTIDE SEQUENCE</scope>
    <source>
        <strain evidence="2">CBS 958.72</strain>
    </source>
</reference>
<keyword evidence="1" id="KW-0472">Membrane</keyword>
<protein>
    <submittedName>
        <fullName evidence="2">Uncharacterized protein</fullName>
    </submittedName>
</protein>
<keyword evidence="3" id="KW-1185">Reference proteome</keyword>
<organism evidence="2 3">
    <name type="scientific">Lasiosphaeria ovina</name>
    <dbReference type="NCBI Taxonomy" id="92902"/>
    <lineage>
        <taxon>Eukaryota</taxon>
        <taxon>Fungi</taxon>
        <taxon>Dikarya</taxon>
        <taxon>Ascomycota</taxon>
        <taxon>Pezizomycotina</taxon>
        <taxon>Sordariomycetes</taxon>
        <taxon>Sordariomycetidae</taxon>
        <taxon>Sordariales</taxon>
        <taxon>Lasiosphaeriaceae</taxon>
        <taxon>Lasiosphaeria</taxon>
    </lineage>
</organism>
<dbReference type="Gene3D" id="1.20.58.340">
    <property type="entry name" value="Magnesium transport protein CorA, transmembrane region"/>
    <property type="match status" value="1"/>
</dbReference>